<name>A0AAV9XXA8_9CRYT</name>
<dbReference type="AlphaFoldDB" id="A0AAV9XXA8"/>
<accession>A0AAV9XXA8</accession>
<comment type="caution">
    <text evidence="1">The sequence shown here is derived from an EMBL/GenBank/DDBJ whole genome shotgun (WGS) entry which is preliminary data.</text>
</comment>
<evidence type="ECO:0000313" key="1">
    <source>
        <dbReference type="EMBL" id="KAK6589410.1"/>
    </source>
</evidence>
<dbReference type="Proteomes" id="UP001311799">
    <property type="component" value="Unassembled WGS sequence"/>
</dbReference>
<protein>
    <submittedName>
        <fullName evidence="1">Uncharacterized protein</fullName>
    </submittedName>
</protein>
<sequence>MNLTKNKTVTNSYRMKDYLENDLPVITPCSNIKFNINLQESPFLRLFSSELPTVKVYSESDGTFTAFPTEANSTLEDLKSHIYSLKEFNKISYSSIDSQASTIDSSFNSSTFSNFVNKLSLNDYEVEIYGVVPGNSKKKFEDDSNIFEILKNYPEIKFYYSIKNFSFDHTNKDEFIVTVFPKANITEIGIDFTLKVTVDRLEFVLKDQNYTNRKMIIVNFDDIISISKYKDVENSLFIKRKNITKDPILLRTKNNCSFERLLSMIKNVSEIRLDSRIISDADRIISTKNQKCHSINEILKFDMKSCPVNSEENKLISEFIFFPNKYENITETECYIAKDDPIFNQFI</sequence>
<evidence type="ECO:0000313" key="2">
    <source>
        <dbReference type="Proteomes" id="UP001311799"/>
    </source>
</evidence>
<keyword evidence="2" id="KW-1185">Reference proteome</keyword>
<organism evidence="1 2">
    <name type="scientific">Cryptosporidium xiaoi</name>
    <dbReference type="NCBI Taxonomy" id="659607"/>
    <lineage>
        <taxon>Eukaryota</taxon>
        <taxon>Sar</taxon>
        <taxon>Alveolata</taxon>
        <taxon>Apicomplexa</taxon>
        <taxon>Conoidasida</taxon>
        <taxon>Coccidia</taxon>
        <taxon>Eucoccidiorida</taxon>
        <taxon>Eimeriorina</taxon>
        <taxon>Cryptosporidiidae</taxon>
        <taxon>Cryptosporidium</taxon>
    </lineage>
</organism>
<reference evidence="1 2" key="1">
    <citation type="submission" date="2023-10" db="EMBL/GenBank/DDBJ databases">
        <title>Comparative genomics analysis reveals potential genetic determinants of host preference in Cryptosporidium xiaoi.</title>
        <authorList>
            <person name="Xiao L."/>
            <person name="Li J."/>
        </authorList>
    </citation>
    <scope>NUCLEOTIDE SEQUENCE [LARGE SCALE GENOMIC DNA]</scope>
    <source>
        <strain evidence="1 2">52996</strain>
    </source>
</reference>
<gene>
    <name evidence="1" type="ORF">RS030_203238</name>
</gene>
<proteinExistence type="predicted"/>
<dbReference type="EMBL" id="JAWDEY010000012">
    <property type="protein sequence ID" value="KAK6589410.1"/>
    <property type="molecule type" value="Genomic_DNA"/>
</dbReference>